<feature type="non-terminal residue" evidence="1">
    <location>
        <position position="59"/>
    </location>
</feature>
<gene>
    <name evidence="1" type="ORF">FKW44_010662</name>
</gene>
<evidence type="ECO:0000313" key="2">
    <source>
        <dbReference type="Proteomes" id="UP000595437"/>
    </source>
</evidence>
<evidence type="ECO:0000313" key="1">
    <source>
        <dbReference type="EMBL" id="QQP49856.1"/>
    </source>
</evidence>
<sequence length="59" mass="6894">MVLQPWVKAKVRLFATRLRFIKRSSFCEAVILILKLILLTVKPRRNLRAPSWFGGRPTT</sequence>
<keyword evidence="2" id="KW-1185">Reference proteome</keyword>
<organism evidence="1 2">
    <name type="scientific">Caligus rogercresseyi</name>
    <name type="common">Sea louse</name>
    <dbReference type="NCBI Taxonomy" id="217165"/>
    <lineage>
        <taxon>Eukaryota</taxon>
        <taxon>Metazoa</taxon>
        <taxon>Ecdysozoa</taxon>
        <taxon>Arthropoda</taxon>
        <taxon>Crustacea</taxon>
        <taxon>Multicrustacea</taxon>
        <taxon>Hexanauplia</taxon>
        <taxon>Copepoda</taxon>
        <taxon>Siphonostomatoida</taxon>
        <taxon>Caligidae</taxon>
        <taxon>Caligus</taxon>
    </lineage>
</organism>
<name>A0A7T8K967_CALRO</name>
<protein>
    <submittedName>
        <fullName evidence="1">Uncharacterized protein</fullName>
    </submittedName>
</protein>
<dbReference type="AlphaFoldDB" id="A0A7T8K967"/>
<dbReference type="Proteomes" id="UP000595437">
    <property type="component" value="Chromosome 7"/>
</dbReference>
<proteinExistence type="predicted"/>
<reference evidence="2" key="1">
    <citation type="submission" date="2021-01" db="EMBL/GenBank/DDBJ databases">
        <title>Caligus Genome Assembly.</title>
        <authorList>
            <person name="Gallardo-Escarate C."/>
        </authorList>
    </citation>
    <scope>NUCLEOTIDE SEQUENCE [LARGE SCALE GENOMIC DNA]</scope>
</reference>
<accession>A0A7T8K967</accession>
<dbReference type="EMBL" id="CP045896">
    <property type="protein sequence ID" value="QQP49856.1"/>
    <property type="molecule type" value="Genomic_DNA"/>
</dbReference>